<dbReference type="RefSeq" id="WP_071473587.1">
    <property type="nucleotide sequence ID" value="NZ_MDKE01000044.1"/>
</dbReference>
<evidence type="ECO:0000256" key="1">
    <source>
        <dbReference type="ARBA" id="ARBA00004162"/>
    </source>
</evidence>
<reference evidence="8 9" key="1">
    <citation type="submission" date="2016-07" db="EMBL/GenBank/DDBJ databases">
        <title>Draft Genome Sequence of Oceanisphaera psychrotolerans, isolated from coastal sediment samples.</title>
        <authorList>
            <person name="Zhuo S."/>
            <person name="Ruan Z."/>
        </authorList>
    </citation>
    <scope>NUCLEOTIDE SEQUENCE [LARGE SCALE GENOMIC DNA]</scope>
    <source>
        <strain evidence="8 9">LAM-WHM-ZC</strain>
    </source>
</reference>
<proteinExistence type="predicted"/>
<evidence type="ECO:0000256" key="3">
    <source>
        <dbReference type="ARBA" id="ARBA00022692"/>
    </source>
</evidence>
<organism evidence="8 9">
    <name type="scientific">Oceanisphaera psychrotolerans</name>
    <dbReference type="NCBI Taxonomy" id="1414654"/>
    <lineage>
        <taxon>Bacteria</taxon>
        <taxon>Pseudomonadati</taxon>
        <taxon>Pseudomonadota</taxon>
        <taxon>Gammaproteobacteria</taxon>
        <taxon>Aeromonadales</taxon>
        <taxon>Aeromonadaceae</taxon>
        <taxon>Oceanisphaera</taxon>
    </lineage>
</organism>
<evidence type="ECO:0000256" key="2">
    <source>
        <dbReference type="ARBA" id="ARBA00022475"/>
    </source>
</evidence>
<keyword evidence="9" id="KW-1185">Reference proteome</keyword>
<dbReference type="Pfam" id="PF04024">
    <property type="entry name" value="PspC"/>
    <property type="match status" value="1"/>
</dbReference>
<protein>
    <submittedName>
        <fullName evidence="8">Phage shock protein C</fullName>
    </submittedName>
</protein>
<dbReference type="Proteomes" id="UP000243073">
    <property type="component" value="Unassembled WGS sequence"/>
</dbReference>
<evidence type="ECO:0000256" key="5">
    <source>
        <dbReference type="ARBA" id="ARBA00023136"/>
    </source>
</evidence>
<feature type="domain" description="Phage shock protein PspC N-terminal" evidence="7">
    <location>
        <begin position="8"/>
        <end position="62"/>
    </location>
</feature>
<dbReference type="EMBL" id="MDKE01000044">
    <property type="protein sequence ID" value="OIN06572.1"/>
    <property type="molecule type" value="Genomic_DNA"/>
</dbReference>
<evidence type="ECO:0000259" key="7">
    <source>
        <dbReference type="Pfam" id="PF04024"/>
    </source>
</evidence>
<dbReference type="GO" id="GO:0005886">
    <property type="term" value="C:plasma membrane"/>
    <property type="evidence" value="ECO:0007669"/>
    <property type="project" value="UniProtKB-SubCell"/>
</dbReference>
<keyword evidence="3 6" id="KW-0812">Transmembrane</keyword>
<gene>
    <name evidence="8" type="ORF">BFR47_04225</name>
</gene>
<dbReference type="InterPro" id="IPR052027">
    <property type="entry name" value="PspC"/>
</dbReference>
<dbReference type="PANTHER" id="PTHR33885:SF3">
    <property type="entry name" value="PHAGE SHOCK PROTEIN C"/>
    <property type="match status" value="1"/>
</dbReference>
<dbReference type="InterPro" id="IPR007168">
    <property type="entry name" value="Phageshock_PspC_N"/>
</dbReference>
<keyword evidence="4 6" id="KW-1133">Transmembrane helix</keyword>
<comment type="subcellular location">
    <subcellularLocation>
        <location evidence="1">Cell membrane</location>
        <topology evidence="1">Single-pass membrane protein</topology>
    </subcellularLocation>
</comment>
<keyword evidence="2" id="KW-1003">Cell membrane</keyword>
<feature type="transmembrane region" description="Helical" evidence="6">
    <location>
        <begin position="37"/>
        <end position="61"/>
    </location>
</feature>
<sequence length="130" mass="14706">MASTLINLYRDKRNAKLGGVCAGIARKAEVEPWLVRVLALTGLVFATFLTFVLYIAAWLLLEDLPVKEEAEPQSHVKTAGWQSGLSAQEALTRLEGRLQQLNGRVAKMEQLLTSREFRLRREFHDLGKDR</sequence>
<accession>A0A1J4QDY0</accession>
<evidence type="ECO:0000313" key="9">
    <source>
        <dbReference type="Proteomes" id="UP000243073"/>
    </source>
</evidence>
<dbReference type="STRING" id="1414654.BFR47_04225"/>
<dbReference type="InterPro" id="IPR014320">
    <property type="entry name" value="Phageshock_PspC"/>
</dbReference>
<comment type="caution">
    <text evidence="8">The sequence shown here is derived from an EMBL/GenBank/DDBJ whole genome shotgun (WGS) entry which is preliminary data.</text>
</comment>
<dbReference type="NCBIfam" id="TIGR02978">
    <property type="entry name" value="phageshock_pspC"/>
    <property type="match status" value="1"/>
</dbReference>
<name>A0A1J4QDY0_9GAMM</name>
<evidence type="ECO:0000256" key="4">
    <source>
        <dbReference type="ARBA" id="ARBA00022989"/>
    </source>
</evidence>
<evidence type="ECO:0000313" key="8">
    <source>
        <dbReference type="EMBL" id="OIN06572.1"/>
    </source>
</evidence>
<dbReference type="OrthoDB" id="7359894at2"/>
<evidence type="ECO:0000256" key="6">
    <source>
        <dbReference type="SAM" id="Phobius"/>
    </source>
</evidence>
<dbReference type="PANTHER" id="PTHR33885">
    <property type="entry name" value="PHAGE SHOCK PROTEIN C"/>
    <property type="match status" value="1"/>
</dbReference>
<keyword evidence="5 6" id="KW-0472">Membrane</keyword>
<dbReference type="AlphaFoldDB" id="A0A1J4QDY0"/>